<evidence type="ECO:0000313" key="4">
    <source>
        <dbReference type="Proteomes" id="UP001303046"/>
    </source>
</evidence>
<name>A0ABR1E7K4_NECAM</name>
<dbReference type="Proteomes" id="UP001303046">
    <property type="component" value="Unassembled WGS sequence"/>
</dbReference>
<sequence>MLPFTLLLLIAIASASVIRDGKDSEYPKTSEETEECSGAPGSGNGSGEGSGENSGESSGESSGEGSGEGSGGSYVDSGDCPPNMILGTCKPICQQDCKLEPACDGIQCGEEETCSCKAGYVLVSTSNPDLGCVRTEECGNI</sequence>
<keyword evidence="4" id="KW-1185">Reference proteome</keyword>
<gene>
    <name evidence="3" type="primary">Necator_chrV.g20894</name>
    <name evidence="3" type="ORF">RB195_016101</name>
</gene>
<feature type="compositionally biased region" description="Gly residues" evidence="1">
    <location>
        <begin position="40"/>
        <end position="52"/>
    </location>
</feature>
<protein>
    <recommendedName>
        <fullName evidence="5">Trypsin Inhibitor like cysteine rich domain protein</fullName>
    </recommendedName>
</protein>
<feature type="signal peptide" evidence="2">
    <location>
        <begin position="1"/>
        <end position="15"/>
    </location>
</feature>
<organism evidence="3 4">
    <name type="scientific">Necator americanus</name>
    <name type="common">Human hookworm</name>
    <dbReference type="NCBI Taxonomy" id="51031"/>
    <lineage>
        <taxon>Eukaryota</taxon>
        <taxon>Metazoa</taxon>
        <taxon>Ecdysozoa</taxon>
        <taxon>Nematoda</taxon>
        <taxon>Chromadorea</taxon>
        <taxon>Rhabditida</taxon>
        <taxon>Rhabditina</taxon>
        <taxon>Rhabditomorpha</taxon>
        <taxon>Strongyloidea</taxon>
        <taxon>Ancylostomatidae</taxon>
        <taxon>Bunostominae</taxon>
        <taxon>Necator</taxon>
    </lineage>
</organism>
<evidence type="ECO:0000256" key="2">
    <source>
        <dbReference type="SAM" id="SignalP"/>
    </source>
</evidence>
<evidence type="ECO:0000313" key="3">
    <source>
        <dbReference type="EMBL" id="KAK6758674.1"/>
    </source>
</evidence>
<feature type="compositionally biased region" description="Basic and acidic residues" evidence="1">
    <location>
        <begin position="20"/>
        <end position="31"/>
    </location>
</feature>
<proteinExistence type="predicted"/>
<feature type="compositionally biased region" description="Gly residues" evidence="1">
    <location>
        <begin position="62"/>
        <end position="72"/>
    </location>
</feature>
<dbReference type="EMBL" id="JAVFWL010000005">
    <property type="protein sequence ID" value="KAK6758674.1"/>
    <property type="molecule type" value="Genomic_DNA"/>
</dbReference>
<reference evidence="3 4" key="1">
    <citation type="submission" date="2023-08" db="EMBL/GenBank/DDBJ databases">
        <title>A Necator americanus chromosomal reference genome.</title>
        <authorList>
            <person name="Ilik V."/>
            <person name="Petrzelkova K.J."/>
            <person name="Pardy F."/>
            <person name="Fuh T."/>
            <person name="Niatou-Singa F.S."/>
            <person name="Gouil Q."/>
            <person name="Baker L."/>
            <person name="Ritchie M.E."/>
            <person name="Jex A.R."/>
            <person name="Gazzola D."/>
            <person name="Li H."/>
            <person name="Toshio Fujiwara R."/>
            <person name="Zhan B."/>
            <person name="Aroian R.V."/>
            <person name="Pafco B."/>
            <person name="Schwarz E.M."/>
        </authorList>
    </citation>
    <scope>NUCLEOTIDE SEQUENCE [LARGE SCALE GENOMIC DNA]</scope>
    <source>
        <strain evidence="3 4">Aroian</strain>
        <tissue evidence="3">Whole animal</tissue>
    </source>
</reference>
<evidence type="ECO:0000256" key="1">
    <source>
        <dbReference type="SAM" id="MobiDB-lite"/>
    </source>
</evidence>
<comment type="caution">
    <text evidence="3">The sequence shown here is derived from an EMBL/GenBank/DDBJ whole genome shotgun (WGS) entry which is preliminary data.</text>
</comment>
<dbReference type="Gene3D" id="2.10.25.10">
    <property type="entry name" value="Laminin"/>
    <property type="match status" value="1"/>
</dbReference>
<keyword evidence="2" id="KW-0732">Signal</keyword>
<feature type="region of interest" description="Disordered" evidence="1">
    <location>
        <begin position="20"/>
        <end position="76"/>
    </location>
</feature>
<evidence type="ECO:0008006" key="5">
    <source>
        <dbReference type="Google" id="ProtNLM"/>
    </source>
</evidence>
<accession>A0ABR1E7K4</accession>
<feature type="chain" id="PRO_5045876134" description="Trypsin Inhibitor like cysteine rich domain protein" evidence="2">
    <location>
        <begin position="16"/>
        <end position="141"/>
    </location>
</feature>